<dbReference type="InterPro" id="IPR006675">
    <property type="entry name" value="HDIG_dom"/>
</dbReference>
<keyword evidence="1" id="KW-1133">Transmembrane helix</keyword>
<evidence type="ECO:0000256" key="1">
    <source>
        <dbReference type="SAM" id="Phobius"/>
    </source>
</evidence>
<sequence length="301" mass="33386">MIDKSLKSSIVVIGLIFLSNFLLNILAVLLAGVLSLKVSVYLFLFTFISSLLAVTVLGGFFTGLSASLLRLSRLLKLNNLTHPLLLRLSAEAPGTYHHSILVADLSSKAAKVIGADSLLCRVASYFHDIGKLKNPALFVENSKNEQNNQDLDLLENAKFIKNHVEDGIRLAKDAHLPQTIINLIAQHHGTSLCSYFYDLAKSKGTEGIRKADFRYKGPKPQTKEAAIVMLADALEAKARVKDNSSSIKDLVEETFADKINDGQLNESTLSERELFKLKQSFIKTLESMAHQRIEYTVNHKY</sequence>
<dbReference type="EMBL" id="DTGG01000054">
    <property type="protein sequence ID" value="HFZ08809.1"/>
    <property type="molecule type" value="Genomic_DNA"/>
</dbReference>
<dbReference type="PANTHER" id="PTHR36442">
    <property type="entry name" value="CYCLIC-DI-AMP PHOSPHODIESTERASE PGPH"/>
    <property type="match status" value="1"/>
</dbReference>
<dbReference type="NCBIfam" id="TIGR00277">
    <property type="entry name" value="HDIG"/>
    <property type="match status" value="1"/>
</dbReference>
<accession>A0A7V3J9M0</accession>
<dbReference type="InterPro" id="IPR003607">
    <property type="entry name" value="HD/PDEase_dom"/>
</dbReference>
<dbReference type="InterPro" id="IPR006674">
    <property type="entry name" value="HD_domain"/>
</dbReference>
<dbReference type="CDD" id="cd00077">
    <property type="entry name" value="HDc"/>
    <property type="match status" value="1"/>
</dbReference>
<gene>
    <name evidence="3" type="ORF">ENV41_01595</name>
</gene>
<dbReference type="InterPro" id="IPR052722">
    <property type="entry name" value="PgpH_phosphodiesterase"/>
</dbReference>
<keyword evidence="1" id="KW-0472">Membrane</keyword>
<dbReference type="SMART" id="SM00471">
    <property type="entry name" value="HDc"/>
    <property type="match status" value="1"/>
</dbReference>
<evidence type="ECO:0000259" key="2">
    <source>
        <dbReference type="PROSITE" id="PS51831"/>
    </source>
</evidence>
<dbReference type="Gene3D" id="1.10.3210.10">
    <property type="entry name" value="Hypothetical protein af1432"/>
    <property type="match status" value="1"/>
</dbReference>
<comment type="caution">
    <text evidence="3">The sequence shown here is derived from an EMBL/GenBank/DDBJ whole genome shotgun (WGS) entry which is preliminary data.</text>
</comment>
<organism evidence="3">
    <name type="scientific">candidate division CPR3 bacterium</name>
    <dbReference type="NCBI Taxonomy" id="2268181"/>
    <lineage>
        <taxon>Bacteria</taxon>
        <taxon>Bacteria division CPR3</taxon>
    </lineage>
</organism>
<dbReference type="PANTHER" id="PTHR36442:SF1">
    <property type="entry name" value="CYCLIC-DI-AMP PHOSPHODIESTERASE PGPH"/>
    <property type="match status" value="1"/>
</dbReference>
<dbReference type="PROSITE" id="PS51831">
    <property type="entry name" value="HD"/>
    <property type="match status" value="1"/>
</dbReference>
<dbReference type="SUPFAM" id="SSF109604">
    <property type="entry name" value="HD-domain/PDEase-like"/>
    <property type="match status" value="1"/>
</dbReference>
<keyword evidence="1" id="KW-0812">Transmembrane</keyword>
<proteinExistence type="predicted"/>
<feature type="transmembrane region" description="Helical" evidence="1">
    <location>
        <begin position="12"/>
        <end position="34"/>
    </location>
</feature>
<feature type="domain" description="HD" evidence="2">
    <location>
        <begin position="95"/>
        <end position="237"/>
    </location>
</feature>
<dbReference type="Pfam" id="PF01966">
    <property type="entry name" value="HD"/>
    <property type="match status" value="1"/>
</dbReference>
<protein>
    <submittedName>
        <fullName evidence="3">HDIG domain-containing protein</fullName>
    </submittedName>
</protein>
<dbReference type="AlphaFoldDB" id="A0A7V3J9M0"/>
<evidence type="ECO:0000313" key="3">
    <source>
        <dbReference type="EMBL" id="HFZ08809.1"/>
    </source>
</evidence>
<reference evidence="3" key="1">
    <citation type="journal article" date="2020" name="mSystems">
        <title>Genome- and Community-Level Interaction Insights into Carbon Utilization and Element Cycling Functions of Hydrothermarchaeota in Hydrothermal Sediment.</title>
        <authorList>
            <person name="Zhou Z."/>
            <person name="Liu Y."/>
            <person name="Xu W."/>
            <person name="Pan J."/>
            <person name="Luo Z.H."/>
            <person name="Li M."/>
        </authorList>
    </citation>
    <scope>NUCLEOTIDE SEQUENCE [LARGE SCALE GENOMIC DNA]</scope>
    <source>
        <strain evidence="3">SpSt-757</strain>
    </source>
</reference>
<feature type="transmembrane region" description="Helical" evidence="1">
    <location>
        <begin position="40"/>
        <end position="69"/>
    </location>
</feature>
<name>A0A7V3J9M0_UNCC3</name>